<dbReference type="EC" id="2.7.11.1" evidence="6"/>
<dbReference type="RefSeq" id="WP_262849335.1">
    <property type="nucleotide sequence ID" value="NZ_JANZYP010000084.1"/>
</dbReference>
<gene>
    <name evidence="6" type="ORF">ACFO8L_39905</name>
</gene>
<dbReference type="Gene3D" id="1.10.510.10">
    <property type="entry name" value="Transferase(Phosphotransferase) domain 1"/>
    <property type="match status" value="1"/>
</dbReference>
<evidence type="ECO:0000259" key="5">
    <source>
        <dbReference type="PROSITE" id="PS50011"/>
    </source>
</evidence>
<dbReference type="CDD" id="cd14014">
    <property type="entry name" value="STKc_PknB_like"/>
    <property type="match status" value="1"/>
</dbReference>
<proteinExistence type="predicted"/>
<dbReference type="SUPFAM" id="SSF56112">
    <property type="entry name" value="Protein kinase-like (PK-like)"/>
    <property type="match status" value="1"/>
</dbReference>
<keyword evidence="4" id="KW-0067">ATP-binding</keyword>
<evidence type="ECO:0000313" key="6">
    <source>
        <dbReference type="EMBL" id="MFC4592310.1"/>
    </source>
</evidence>
<keyword evidence="2" id="KW-0547">Nucleotide-binding</keyword>
<reference evidence="7" key="1">
    <citation type="journal article" date="2019" name="Int. J. Syst. Evol. Microbiol.">
        <title>The Global Catalogue of Microorganisms (GCM) 10K type strain sequencing project: providing services to taxonomists for standard genome sequencing and annotation.</title>
        <authorList>
            <consortium name="The Broad Institute Genomics Platform"/>
            <consortium name="The Broad Institute Genome Sequencing Center for Infectious Disease"/>
            <person name="Wu L."/>
            <person name="Ma J."/>
        </authorList>
    </citation>
    <scope>NUCLEOTIDE SEQUENCE [LARGE SCALE GENOMIC DNA]</scope>
    <source>
        <strain evidence="7">CCUG 49560</strain>
    </source>
</reference>
<comment type="caution">
    <text evidence="6">The sequence shown here is derived from an EMBL/GenBank/DDBJ whole genome shotgun (WGS) entry which is preliminary data.</text>
</comment>
<dbReference type="InterPro" id="IPR000719">
    <property type="entry name" value="Prot_kinase_dom"/>
</dbReference>
<protein>
    <submittedName>
        <fullName evidence="6">Serine/threonine-protein kinase</fullName>
        <ecNumber evidence="6">2.7.11.1</ecNumber>
    </submittedName>
</protein>
<dbReference type="PANTHER" id="PTHR43289">
    <property type="entry name" value="MITOGEN-ACTIVATED PROTEIN KINASE KINASE KINASE 20-RELATED"/>
    <property type="match status" value="1"/>
</dbReference>
<dbReference type="PROSITE" id="PS50011">
    <property type="entry name" value="PROTEIN_KINASE_DOM"/>
    <property type="match status" value="1"/>
</dbReference>
<evidence type="ECO:0000256" key="3">
    <source>
        <dbReference type="ARBA" id="ARBA00022777"/>
    </source>
</evidence>
<keyword evidence="7" id="KW-1185">Reference proteome</keyword>
<accession>A0ABV9EV54</accession>
<dbReference type="Proteomes" id="UP001595891">
    <property type="component" value="Unassembled WGS sequence"/>
</dbReference>
<sequence>MPGTTPLRPSDPATVGDYRIVGRLGSGGQGVVYLAEPPEGEPVAIKMLHASPDTLSAMRFRRESEVLPKVASFCTAQVLETGFAGTVPYIVSEYIDGPTLQEAVAQRGPLHGRELHRLAVGTITALAAIHRAGVVHRDFKPANVLLSRDGPRVIDFGIARQAGGDVTEGGPIGTPSYMAPEQLGDTPAGPPADMFAWACTMVFAATGRPPFGADSLPAILNRVLHSDPDLGGLEGELGDLATACLAKDPRARPMSRQVLLQLLGRPAAAPTGAAGQEELAAGSSYADRPTATRRPRRLAVVLVAACLLVGAGLVYRVLPKGSTTATPRPTPSVAVSTATAGPLPTTAREVAIPDLGAKVYENPADPLRLTAFIHTDSNLIFTAAWRSPDGAFHDVEERMMFQVSPDRTGMAGVQEFPQYAQGDGNEVHFAGRLHEDEFRVPTVARPLAVRGMIWSEDSRRVLLTTYDATASTGDSVGFAIVDRETRKTTVVKVDGAGTGRSNFVWAPGDAGVVRAVGKNAEGVRFYGLDGRLQRTLKGLRVPEDSVPVVSSKGRMAALCPGKRHAACVVDPATGARQATVPLPKDSLLWFWFGQDHLGIYDKSAKRPQLRALDLTGRTVRVLADFTPGTTWLVHWSSG</sequence>
<dbReference type="Gene3D" id="3.30.200.20">
    <property type="entry name" value="Phosphorylase Kinase, domain 1"/>
    <property type="match status" value="1"/>
</dbReference>
<evidence type="ECO:0000256" key="1">
    <source>
        <dbReference type="ARBA" id="ARBA00022679"/>
    </source>
</evidence>
<dbReference type="EMBL" id="JBHSFN010000046">
    <property type="protein sequence ID" value="MFC4592310.1"/>
    <property type="molecule type" value="Genomic_DNA"/>
</dbReference>
<keyword evidence="3 6" id="KW-0418">Kinase</keyword>
<name>A0ABV9EV54_9ACTN</name>
<dbReference type="PANTHER" id="PTHR43289:SF34">
    <property type="entry name" value="SERINE_THREONINE-PROTEIN KINASE YBDM-RELATED"/>
    <property type="match status" value="1"/>
</dbReference>
<keyword evidence="1 6" id="KW-0808">Transferase</keyword>
<dbReference type="PROSITE" id="PS00108">
    <property type="entry name" value="PROTEIN_KINASE_ST"/>
    <property type="match status" value="1"/>
</dbReference>
<evidence type="ECO:0000256" key="2">
    <source>
        <dbReference type="ARBA" id="ARBA00022741"/>
    </source>
</evidence>
<dbReference type="InterPro" id="IPR011009">
    <property type="entry name" value="Kinase-like_dom_sf"/>
</dbReference>
<dbReference type="GO" id="GO:0004674">
    <property type="term" value="F:protein serine/threonine kinase activity"/>
    <property type="evidence" value="ECO:0007669"/>
    <property type="project" value="UniProtKB-EC"/>
</dbReference>
<dbReference type="InterPro" id="IPR008271">
    <property type="entry name" value="Ser/Thr_kinase_AS"/>
</dbReference>
<organism evidence="6 7">
    <name type="scientific">Sphaerisporangium corydalis</name>
    <dbReference type="NCBI Taxonomy" id="1441875"/>
    <lineage>
        <taxon>Bacteria</taxon>
        <taxon>Bacillati</taxon>
        <taxon>Actinomycetota</taxon>
        <taxon>Actinomycetes</taxon>
        <taxon>Streptosporangiales</taxon>
        <taxon>Streptosporangiaceae</taxon>
        <taxon>Sphaerisporangium</taxon>
    </lineage>
</organism>
<dbReference type="SUPFAM" id="SSF82171">
    <property type="entry name" value="DPP6 N-terminal domain-like"/>
    <property type="match status" value="1"/>
</dbReference>
<dbReference type="Pfam" id="PF00069">
    <property type="entry name" value="Pkinase"/>
    <property type="match status" value="1"/>
</dbReference>
<evidence type="ECO:0000313" key="7">
    <source>
        <dbReference type="Proteomes" id="UP001595891"/>
    </source>
</evidence>
<feature type="domain" description="Protein kinase" evidence="5">
    <location>
        <begin position="18"/>
        <end position="268"/>
    </location>
</feature>
<evidence type="ECO:0000256" key="4">
    <source>
        <dbReference type="ARBA" id="ARBA00022840"/>
    </source>
</evidence>